<feature type="compositionally biased region" description="Basic and acidic residues" evidence="6">
    <location>
        <begin position="7"/>
        <end position="19"/>
    </location>
</feature>
<evidence type="ECO:0000256" key="4">
    <source>
        <dbReference type="ARBA" id="ARBA00022695"/>
    </source>
</evidence>
<dbReference type="Pfam" id="PF00562">
    <property type="entry name" value="RNA_pol_Rpb2_6"/>
    <property type="match status" value="1"/>
</dbReference>
<dbReference type="GO" id="GO:0003677">
    <property type="term" value="F:DNA binding"/>
    <property type="evidence" value="ECO:0007669"/>
    <property type="project" value="InterPro"/>
</dbReference>
<dbReference type="InterPro" id="IPR007120">
    <property type="entry name" value="DNA-dir_RNAP_su2_dom"/>
</dbReference>
<dbReference type="GO" id="GO:0006351">
    <property type="term" value="P:DNA-templated transcription"/>
    <property type="evidence" value="ECO:0007669"/>
    <property type="project" value="InterPro"/>
</dbReference>
<evidence type="ECO:0000256" key="2">
    <source>
        <dbReference type="ARBA" id="ARBA00022478"/>
    </source>
</evidence>
<dbReference type="EC" id="2.7.7.6" evidence="1"/>
<proteinExistence type="predicted"/>
<dbReference type="GO" id="GO:0003899">
    <property type="term" value="F:DNA-directed RNA polymerase activity"/>
    <property type="evidence" value="ECO:0007669"/>
    <property type="project" value="UniProtKB-EC"/>
</dbReference>
<protein>
    <recommendedName>
        <fullName evidence="1">DNA-directed RNA polymerase</fullName>
        <ecNumber evidence="1">2.7.7.6</ecNumber>
    </recommendedName>
</protein>
<dbReference type="InterPro" id="IPR014724">
    <property type="entry name" value="RNA_pol_RPB2_OB-fold"/>
</dbReference>
<keyword evidence="2" id="KW-0240">DNA-directed RNA polymerase</keyword>
<keyword evidence="9" id="KW-1185">Reference proteome</keyword>
<dbReference type="SUPFAM" id="SSF64484">
    <property type="entry name" value="beta and beta-prime subunits of DNA dependent RNA-polymerase"/>
    <property type="match status" value="1"/>
</dbReference>
<evidence type="ECO:0000313" key="9">
    <source>
        <dbReference type="Proteomes" id="UP000193920"/>
    </source>
</evidence>
<evidence type="ECO:0000256" key="1">
    <source>
        <dbReference type="ARBA" id="ARBA00012418"/>
    </source>
</evidence>
<dbReference type="EMBL" id="MCOG01000481">
    <property type="protein sequence ID" value="ORY03165.1"/>
    <property type="molecule type" value="Genomic_DNA"/>
</dbReference>
<evidence type="ECO:0000256" key="3">
    <source>
        <dbReference type="ARBA" id="ARBA00022679"/>
    </source>
</evidence>
<organism evidence="8 9">
    <name type="scientific">Neocallimastix californiae</name>
    <dbReference type="NCBI Taxonomy" id="1754190"/>
    <lineage>
        <taxon>Eukaryota</taxon>
        <taxon>Fungi</taxon>
        <taxon>Fungi incertae sedis</taxon>
        <taxon>Chytridiomycota</taxon>
        <taxon>Chytridiomycota incertae sedis</taxon>
        <taxon>Neocallimastigomycetes</taxon>
        <taxon>Neocallimastigales</taxon>
        <taxon>Neocallimastigaceae</taxon>
        <taxon>Neocallimastix</taxon>
    </lineage>
</organism>
<evidence type="ECO:0000256" key="6">
    <source>
        <dbReference type="SAM" id="MobiDB-lite"/>
    </source>
</evidence>
<dbReference type="AlphaFoldDB" id="A0A1Y1Z029"/>
<evidence type="ECO:0000259" key="7">
    <source>
        <dbReference type="Pfam" id="PF00562"/>
    </source>
</evidence>
<dbReference type="Proteomes" id="UP000193920">
    <property type="component" value="Unassembled WGS sequence"/>
</dbReference>
<dbReference type="STRING" id="1754190.A0A1Y1Z029"/>
<keyword evidence="3" id="KW-0808">Transferase</keyword>
<gene>
    <name evidence="8" type="ORF">LY90DRAFT_519571</name>
</gene>
<keyword evidence="4" id="KW-0548">Nucleotidyltransferase</keyword>
<accession>A0A1Y1Z029</accession>
<evidence type="ECO:0000313" key="8">
    <source>
        <dbReference type="EMBL" id="ORY03165.1"/>
    </source>
</evidence>
<comment type="caution">
    <text evidence="8">The sequence shown here is derived from an EMBL/GenBank/DDBJ whole genome shotgun (WGS) entry which is preliminary data.</text>
</comment>
<evidence type="ECO:0000256" key="5">
    <source>
        <dbReference type="ARBA" id="ARBA00023163"/>
    </source>
</evidence>
<name>A0A1Y1Z029_9FUNG</name>
<feature type="region of interest" description="Disordered" evidence="6">
    <location>
        <begin position="1"/>
        <end position="27"/>
    </location>
</feature>
<feature type="domain" description="DNA-directed RNA polymerase subunit 2 hybrid-binding" evidence="7">
    <location>
        <begin position="80"/>
        <end position="159"/>
    </location>
</feature>
<keyword evidence="5" id="KW-0804">Transcription</keyword>
<dbReference type="GO" id="GO:0000428">
    <property type="term" value="C:DNA-directed RNA polymerase complex"/>
    <property type="evidence" value="ECO:0007669"/>
    <property type="project" value="UniProtKB-KW"/>
</dbReference>
<reference evidence="8 9" key="1">
    <citation type="submission" date="2016-08" db="EMBL/GenBank/DDBJ databases">
        <title>A Parts List for Fungal Cellulosomes Revealed by Comparative Genomics.</title>
        <authorList>
            <consortium name="DOE Joint Genome Institute"/>
            <person name="Haitjema C.H."/>
            <person name="Gilmore S.P."/>
            <person name="Henske J.K."/>
            <person name="Solomon K.V."/>
            <person name="De Groot R."/>
            <person name="Kuo A."/>
            <person name="Mondo S.J."/>
            <person name="Salamov A.A."/>
            <person name="Labutti K."/>
            <person name="Zhao Z."/>
            <person name="Chiniquy J."/>
            <person name="Barry K."/>
            <person name="Brewer H.M."/>
            <person name="Purvine S.O."/>
            <person name="Wright A.T."/>
            <person name="Boxma B."/>
            <person name="Van Alen T."/>
            <person name="Hackstein J.H."/>
            <person name="Baker S.E."/>
            <person name="Grigoriev I.V."/>
            <person name="O'Malley M.A."/>
        </authorList>
    </citation>
    <scope>NUCLEOTIDE SEQUENCE [LARGE SCALE GENOMIC DNA]</scope>
    <source>
        <strain evidence="8 9">G1</strain>
    </source>
</reference>
<dbReference type="InterPro" id="IPR037033">
    <property type="entry name" value="DNA-dir_RNAP_su2_hyb_sf"/>
</dbReference>
<dbReference type="Gene3D" id="2.40.270.10">
    <property type="entry name" value="DNA-directed RNA polymerase, subunit 2, domain 6"/>
    <property type="match status" value="1"/>
</dbReference>
<dbReference type="OrthoDB" id="2131629at2759"/>
<dbReference type="Gene3D" id="2.40.50.150">
    <property type="match status" value="1"/>
</dbReference>
<sequence length="220" mass="26063">METDDNENLKNEIDTDSSHNNDNNGLCNKFYKNVGERNDENKQYQESEYEHHNKNIESSSGTFDKDNELKETYSKFEKKINLDNEEFRKRINELSNIEIKRDQSILITKNNNYHRFNGQNAVVAIMEFGNNHEDSVIFNATSIKNGMFANIKYRYQYISYSIQNEILININSNYENELPKPNTLIARNSFYSNEPLFRIYIILLKMKSGISKIYLEDRFM</sequence>